<evidence type="ECO:0000256" key="2">
    <source>
        <dbReference type="SAM" id="Phobius"/>
    </source>
</evidence>
<reference evidence="3 4" key="1">
    <citation type="journal article" date="2021" name="Elife">
        <title>Chloroplast acquisition without the gene transfer in kleptoplastic sea slugs, Plakobranchus ocellatus.</title>
        <authorList>
            <person name="Maeda T."/>
            <person name="Takahashi S."/>
            <person name="Yoshida T."/>
            <person name="Shimamura S."/>
            <person name="Takaki Y."/>
            <person name="Nagai Y."/>
            <person name="Toyoda A."/>
            <person name="Suzuki Y."/>
            <person name="Arimoto A."/>
            <person name="Ishii H."/>
            <person name="Satoh N."/>
            <person name="Nishiyama T."/>
            <person name="Hasebe M."/>
            <person name="Maruyama T."/>
            <person name="Minagawa J."/>
            <person name="Obokata J."/>
            <person name="Shigenobu S."/>
        </authorList>
    </citation>
    <scope>NUCLEOTIDE SEQUENCE [LARGE SCALE GENOMIC DNA]</scope>
</reference>
<keyword evidence="2" id="KW-0472">Membrane</keyword>
<keyword evidence="2" id="KW-0812">Transmembrane</keyword>
<evidence type="ECO:0000313" key="4">
    <source>
        <dbReference type="Proteomes" id="UP000735302"/>
    </source>
</evidence>
<proteinExistence type="predicted"/>
<feature type="transmembrane region" description="Helical" evidence="2">
    <location>
        <begin position="49"/>
        <end position="71"/>
    </location>
</feature>
<evidence type="ECO:0000313" key="3">
    <source>
        <dbReference type="EMBL" id="GFO37097.1"/>
    </source>
</evidence>
<comment type="caution">
    <text evidence="3">The sequence shown here is derived from an EMBL/GenBank/DDBJ whole genome shotgun (WGS) entry which is preliminary data.</text>
</comment>
<feature type="region of interest" description="Disordered" evidence="1">
    <location>
        <begin position="87"/>
        <end position="118"/>
    </location>
</feature>
<name>A0AAV4CYV0_9GAST</name>
<organism evidence="3 4">
    <name type="scientific">Plakobranchus ocellatus</name>
    <dbReference type="NCBI Taxonomy" id="259542"/>
    <lineage>
        <taxon>Eukaryota</taxon>
        <taxon>Metazoa</taxon>
        <taxon>Spiralia</taxon>
        <taxon>Lophotrochozoa</taxon>
        <taxon>Mollusca</taxon>
        <taxon>Gastropoda</taxon>
        <taxon>Heterobranchia</taxon>
        <taxon>Euthyneura</taxon>
        <taxon>Panpulmonata</taxon>
        <taxon>Sacoglossa</taxon>
        <taxon>Placobranchoidea</taxon>
        <taxon>Plakobranchidae</taxon>
        <taxon>Plakobranchus</taxon>
    </lineage>
</organism>
<keyword evidence="2" id="KW-1133">Transmembrane helix</keyword>
<evidence type="ECO:0000256" key="1">
    <source>
        <dbReference type="SAM" id="MobiDB-lite"/>
    </source>
</evidence>
<gene>
    <name evidence="3" type="ORF">PoB_006360200</name>
</gene>
<dbReference type="Proteomes" id="UP000735302">
    <property type="component" value="Unassembled WGS sequence"/>
</dbReference>
<keyword evidence="4" id="KW-1185">Reference proteome</keyword>
<protein>
    <submittedName>
        <fullName evidence="3">Uncharacterized protein</fullName>
    </submittedName>
</protein>
<dbReference type="AlphaFoldDB" id="A0AAV4CYV0"/>
<dbReference type="EMBL" id="BLXT01007177">
    <property type="protein sequence ID" value="GFO37097.1"/>
    <property type="molecule type" value="Genomic_DNA"/>
</dbReference>
<sequence>MAAIFVFMKVTTAENTTTTTANMGTSLGLSIRNRGFKKIFKLYMTKARIFFNLTETHIQLLMAMALTVLIIEANRRKTGCKRTISGVKRIKDARKGTHKQAPIQPRTPPRNKSTRSRQ</sequence>
<accession>A0AAV4CYV0</accession>